<dbReference type="Proteomes" id="UP000697127">
    <property type="component" value="Unassembled WGS sequence"/>
</dbReference>
<dbReference type="PIRSF" id="PIRSF016396">
    <property type="entry name" value="Prefoldin_subunit_3"/>
    <property type="match status" value="1"/>
</dbReference>
<comment type="similarity">
    <text evidence="1 4">Belongs to the prefoldin subunit alpha family.</text>
</comment>
<gene>
    <name evidence="5" type="ORF">C6P40_000102</name>
</gene>
<evidence type="ECO:0000256" key="4">
    <source>
        <dbReference type="PIRNR" id="PIRNR016396"/>
    </source>
</evidence>
<keyword evidence="3 4" id="KW-0143">Chaperone</keyword>
<dbReference type="GO" id="GO:0007021">
    <property type="term" value="P:tubulin complex assembly"/>
    <property type="evidence" value="ECO:0007669"/>
    <property type="project" value="TreeGrafter"/>
</dbReference>
<dbReference type="CDD" id="cd23156">
    <property type="entry name" value="Prefoldin_3"/>
    <property type="match status" value="1"/>
</dbReference>
<sequence>MATDRLKTGKTNPRGIPEAKFIENIDDFINPKTCTDADVTNFLNELQMRLEQYKYMEESKRTALSNLETKIPDIQNTLTMCLFLKKHADKTPDDDDDDLDLDDDKDEDLLIDYQLNDTIYATAQIPTENCEKVSLWLGANIMLEYPIGEAIEMLSDRLSKTKASKETTLEDLDYLRTNITTMEVNTARVYNWDVQRRKELNATAGGDNSTGSN</sequence>
<comment type="subunit">
    <text evidence="2 4">Heterohexamer of two PFD-alpha type and four PFD-beta type subunits.</text>
</comment>
<organism evidence="5 6">
    <name type="scientific">Pichia californica</name>
    <dbReference type="NCBI Taxonomy" id="460514"/>
    <lineage>
        <taxon>Eukaryota</taxon>
        <taxon>Fungi</taxon>
        <taxon>Dikarya</taxon>
        <taxon>Ascomycota</taxon>
        <taxon>Saccharomycotina</taxon>
        <taxon>Pichiomycetes</taxon>
        <taxon>Pichiales</taxon>
        <taxon>Pichiaceae</taxon>
        <taxon>Pichia</taxon>
    </lineage>
</organism>
<dbReference type="SUPFAM" id="SSF46579">
    <property type="entry name" value="Prefoldin"/>
    <property type="match status" value="1"/>
</dbReference>
<name>A0A9P6WL27_9ASCO</name>
<dbReference type="AlphaFoldDB" id="A0A9P6WL27"/>
<dbReference type="OrthoDB" id="6375174at2759"/>
<accession>A0A9P6WL27</accession>
<dbReference type="PANTHER" id="PTHR12409">
    <property type="entry name" value="PREFOLDIN SUBUNIT 3"/>
    <property type="match status" value="1"/>
</dbReference>
<evidence type="ECO:0000313" key="5">
    <source>
        <dbReference type="EMBL" id="KAG0689115.1"/>
    </source>
</evidence>
<dbReference type="InterPro" id="IPR009053">
    <property type="entry name" value="Prefoldin"/>
</dbReference>
<evidence type="ECO:0000256" key="2">
    <source>
        <dbReference type="ARBA" id="ARBA00011695"/>
    </source>
</evidence>
<evidence type="ECO:0000256" key="1">
    <source>
        <dbReference type="ARBA" id="ARBA00010048"/>
    </source>
</evidence>
<dbReference type="Gene3D" id="1.10.287.370">
    <property type="match status" value="1"/>
</dbReference>
<dbReference type="InterPro" id="IPR004127">
    <property type="entry name" value="Prefoldin_subunit_alpha"/>
</dbReference>
<evidence type="ECO:0000313" key="6">
    <source>
        <dbReference type="Proteomes" id="UP000697127"/>
    </source>
</evidence>
<proteinExistence type="inferred from homology"/>
<dbReference type="EMBL" id="PUHW01000100">
    <property type="protein sequence ID" value="KAG0689115.1"/>
    <property type="molecule type" value="Genomic_DNA"/>
</dbReference>
<protein>
    <recommendedName>
        <fullName evidence="4">Prefoldin subunit 3</fullName>
    </recommendedName>
</protein>
<dbReference type="Pfam" id="PF02996">
    <property type="entry name" value="Prefoldin"/>
    <property type="match status" value="1"/>
</dbReference>
<dbReference type="GO" id="GO:0015631">
    <property type="term" value="F:tubulin binding"/>
    <property type="evidence" value="ECO:0007669"/>
    <property type="project" value="TreeGrafter"/>
</dbReference>
<dbReference type="GO" id="GO:0005737">
    <property type="term" value="C:cytoplasm"/>
    <property type="evidence" value="ECO:0007669"/>
    <property type="project" value="TreeGrafter"/>
</dbReference>
<dbReference type="GO" id="GO:0007017">
    <property type="term" value="P:microtubule-based process"/>
    <property type="evidence" value="ECO:0007669"/>
    <property type="project" value="TreeGrafter"/>
</dbReference>
<dbReference type="GO" id="GO:0006457">
    <property type="term" value="P:protein folding"/>
    <property type="evidence" value="ECO:0007669"/>
    <property type="project" value="UniProtKB-UniRule"/>
</dbReference>
<evidence type="ECO:0000256" key="3">
    <source>
        <dbReference type="ARBA" id="ARBA00023186"/>
    </source>
</evidence>
<comment type="caution">
    <text evidence="5">The sequence shown here is derived from an EMBL/GenBank/DDBJ whole genome shotgun (WGS) entry which is preliminary data.</text>
</comment>
<dbReference type="InterPro" id="IPR016655">
    <property type="entry name" value="PFD3"/>
</dbReference>
<dbReference type="FunFam" id="1.10.287.370:FF:000001">
    <property type="entry name" value="Prefoldin subunit 3"/>
    <property type="match status" value="1"/>
</dbReference>
<reference evidence="5" key="1">
    <citation type="submission" date="2020-11" db="EMBL/GenBank/DDBJ databases">
        <title>Kefir isolates.</title>
        <authorList>
            <person name="Marcisauskas S."/>
            <person name="Kim Y."/>
            <person name="Blasche S."/>
        </authorList>
    </citation>
    <scope>NUCLEOTIDE SEQUENCE</scope>
    <source>
        <strain evidence="5">Olga-1</strain>
    </source>
</reference>
<comment type="function">
    <text evidence="4">Binds specifically to cytosolic chaperonin (c-CPN) and transfers target proteins to it. Binds to nascent polypeptide chain and promotes folding in an environment in which there are many competing pathways for nonnative proteins.</text>
</comment>
<dbReference type="PANTHER" id="PTHR12409:SF0">
    <property type="entry name" value="PREFOLDIN SUBUNIT 3"/>
    <property type="match status" value="1"/>
</dbReference>
<dbReference type="GO" id="GO:0016272">
    <property type="term" value="C:prefoldin complex"/>
    <property type="evidence" value="ECO:0007669"/>
    <property type="project" value="UniProtKB-UniRule"/>
</dbReference>
<keyword evidence="6" id="KW-1185">Reference proteome</keyword>